<dbReference type="EMBL" id="BSSQ01000005">
    <property type="protein sequence ID" value="GLX67008.1"/>
    <property type="molecule type" value="Genomic_DNA"/>
</dbReference>
<reference evidence="7 8" key="1">
    <citation type="submission" date="2023-03" db="EMBL/GenBank/DDBJ databases">
        <title>Draft genome sequence of the bacteria which degrade cell wall of Tricholomamatutake.</title>
        <authorList>
            <person name="Konishi Y."/>
            <person name="Fukuta Y."/>
            <person name="Shirasaka N."/>
        </authorList>
    </citation>
    <scope>NUCLEOTIDE SEQUENCE [LARGE SCALE GENOMIC DNA]</scope>
    <source>
        <strain evidence="8">mu1</strain>
    </source>
</reference>
<accession>A0ABQ6GCM0</accession>
<proteinExistence type="inferred from homology"/>
<evidence type="ECO:0000313" key="8">
    <source>
        <dbReference type="Proteomes" id="UP001157114"/>
    </source>
</evidence>
<dbReference type="Proteomes" id="UP001157114">
    <property type="component" value="Unassembled WGS sequence"/>
</dbReference>
<comment type="cofactor">
    <cofactor evidence="1">
        <name>Zn(2+)</name>
        <dbReference type="ChEBI" id="CHEBI:29105"/>
    </cofactor>
</comment>
<dbReference type="RefSeq" id="WP_284237722.1">
    <property type="nucleotide sequence ID" value="NZ_BSSQ01000005.1"/>
</dbReference>
<feature type="region of interest" description="Disordered" evidence="6">
    <location>
        <begin position="271"/>
        <end position="302"/>
    </location>
</feature>
<evidence type="ECO:0000256" key="1">
    <source>
        <dbReference type="ARBA" id="ARBA00001947"/>
    </source>
</evidence>
<organism evidence="7 8">
    <name type="scientific">Paenibacillus glycanilyticus</name>
    <dbReference type="NCBI Taxonomy" id="126569"/>
    <lineage>
        <taxon>Bacteria</taxon>
        <taxon>Bacillati</taxon>
        <taxon>Bacillota</taxon>
        <taxon>Bacilli</taxon>
        <taxon>Bacillales</taxon>
        <taxon>Paenibacillaceae</taxon>
        <taxon>Paenibacillus</taxon>
    </lineage>
</organism>
<evidence type="ECO:0000256" key="4">
    <source>
        <dbReference type="ARBA" id="ARBA00022833"/>
    </source>
</evidence>
<sequence>MNKVRWSELLPSEFQQRQTECPVVYLPMGLCEPHGQIAAFGLDTIKAEWLCEQAAAQVGGIVAPSLGYHIHESGYHARWLEDTVGENNACMTSMPPHVLLPFFLYQLRAFANAGFLGIIVISGHSGGNQLDLRRAASLFESYCGVRVWVASDPELAAGSFEGDHAGKYEISQLMYIRQDLVNFSKLNLHNEPGSGGPLAIGEDAPEASEKLGQAIMQTCLHSLVTGATAMSTDLVEIRHSGRLAPRRLTYDDVERIWTELRKQFNDWVSVSPHPGQPAVSAESQWKPYESPSAIGKEWSRET</sequence>
<evidence type="ECO:0000256" key="6">
    <source>
        <dbReference type="SAM" id="MobiDB-lite"/>
    </source>
</evidence>
<evidence type="ECO:0000256" key="5">
    <source>
        <dbReference type="ARBA" id="ARBA00024029"/>
    </source>
</evidence>
<protein>
    <recommendedName>
        <fullName evidence="9">Creatininase family protein</fullName>
    </recommendedName>
</protein>
<name>A0ABQ6GCM0_9BACL</name>
<dbReference type="InterPro" id="IPR024087">
    <property type="entry name" value="Creatininase-like_sf"/>
</dbReference>
<dbReference type="InterPro" id="IPR003785">
    <property type="entry name" value="Creatininase/forma_Hydrolase"/>
</dbReference>
<evidence type="ECO:0000256" key="3">
    <source>
        <dbReference type="ARBA" id="ARBA00022801"/>
    </source>
</evidence>
<dbReference type="PANTHER" id="PTHR35005:SF1">
    <property type="entry name" value="2-AMINO-5-FORMYLAMINO-6-RIBOSYLAMINOPYRIMIDIN-4(3H)-ONE 5'-MONOPHOSPHATE DEFORMYLASE"/>
    <property type="match status" value="1"/>
</dbReference>
<comment type="similarity">
    <text evidence="5">Belongs to the creatininase superfamily.</text>
</comment>
<dbReference type="Gene3D" id="3.40.50.10310">
    <property type="entry name" value="Creatininase"/>
    <property type="match status" value="1"/>
</dbReference>
<dbReference type="SUPFAM" id="SSF102215">
    <property type="entry name" value="Creatininase"/>
    <property type="match status" value="1"/>
</dbReference>
<keyword evidence="4" id="KW-0862">Zinc</keyword>
<evidence type="ECO:0000256" key="2">
    <source>
        <dbReference type="ARBA" id="ARBA00022723"/>
    </source>
</evidence>
<evidence type="ECO:0008006" key="9">
    <source>
        <dbReference type="Google" id="ProtNLM"/>
    </source>
</evidence>
<dbReference type="Pfam" id="PF02633">
    <property type="entry name" value="Creatininase"/>
    <property type="match status" value="1"/>
</dbReference>
<comment type="caution">
    <text evidence="7">The sequence shown here is derived from an EMBL/GenBank/DDBJ whole genome shotgun (WGS) entry which is preliminary data.</text>
</comment>
<dbReference type="PANTHER" id="PTHR35005">
    <property type="entry name" value="3-DEHYDRO-SCYLLO-INOSOSE HYDROLASE"/>
    <property type="match status" value="1"/>
</dbReference>
<keyword evidence="3" id="KW-0378">Hydrolase</keyword>
<gene>
    <name evidence="7" type="ORF">MU1_13520</name>
</gene>
<evidence type="ECO:0000313" key="7">
    <source>
        <dbReference type="EMBL" id="GLX67008.1"/>
    </source>
</evidence>
<keyword evidence="2" id="KW-0479">Metal-binding</keyword>
<keyword evidence="8" id="KW-1185">Reference proteome</keyword>